<comment type="caution">
    <text evidence="2">The sequence shown here is derived from an EMBL/GenBank/DDBJ whole genome shotgun (WGS) entry which is preliminary data.</text>
</comment>
<keyword evidence="3" id="KW-1185">Reference proteome</keyword>
<reference evidence="2 3" key="1">
    <citation type="submission" date="2021-06" db="EMBL/GenBank/DDBJ databases">
        <authorList>
            <person name="Sun Q."/>
            <person name="Li D."/>
        </authorList>
    </citation>
    <scope>NUCLEOTIDE SEQUENCE [LARGE SCALE GENOMIC DNA]</scope>
    <source>
        <strain evidence="2 3">MSJ-11</strain>
    </source>
</reference>
<gene>
    <name evidence="2" type="ORF">KQI86_15915</name>
</gene>
<keyword evidence="1" id="KW-0812">Transmembrane</keyword>
<keyword evidence="1" id="KW-1133">Transmembrane helix</keyword>
<feature type="transmembrane region" description="Helical" evidence="1">
    <location>
        <begin position="61"/>
        <end position="79"/>
    </location>
</feature>
<dbReference type="EMBL" id="JAHLQF010000004">
    <property type="protein sequence ID" value="MBU5485807.1"/>
    <property type="molecule type" value="Genomic_DNA"/>
</dbReference>
<organism evidence="2 3">
    <name type="scientific">Clostridium mobile</name>
    <dbReference type="NCBI Taxonomy" id="2841512"/>
    <lineage>
        <taxon>Bacteria</taxon>
        <taxon>Bacillati</taxon>
        <taxon>Bacillota</taxon>
        <taxon>Clostridia</taxon>
        <taxon>Eubacteriales</taxon>
        <taxon>Clostridiaceae</taxon>
        <taxon>Clostridium</taxon>
    </lineage>
</organism>
<dbReference type="Proteomes" id="UP000726170">
    <property type="component" value="Unassembled WGS sequence"/>
</dbReference>
<feature type="transmembrane region" description="Helical" evidence="1">
    <location>
        <begin position="7"/>
        <end position="27"/>
    </location>
</feature>
<name>A0ABS6EKR7_9CLOT</name>
<dbReference type="InterPro" id="IPR010699">
    <property type="entry name" value="DUF1275"/>
</dbReference>
<protein>
    <submittedName>
        <fullName evidence="2">DUF1275 domain-containing protein</fullName>
    </submittedName>
</protein>
<dbReference type="PANTHER" id="PTHR37314">
    <property type="entry name" value="SLR0142 PROTEIN"/>
    <property type="match status" value="1"/>
</dbReference>
<accession>A0ABS6EKR7</accession>
<proteinExistence type="predicted"/>
<evidence type="ECO:0000313" key="3">
    <source>
        <dbReference type="Proteomes" id="UP000726170"/>
    </source>
</evidence>
<evidence type="ECO:0000256" key="1">
    <source>
        <dbReference type="SAM" id="Phobius"/>
    </source>
</evidence>
<dbReference type="RefSeq" id="WP_216440411.1">
    <property type="nucleotide sequence ID" value="NZ_JAHLQF010000004.1"/>
</dbReference>
<evidence type="ECO:0000313" key="2">
    <source>
        <dbReference type="EMBL" id="MBU5485807.1"/>
    </source>
</evidence>
<feature type="transmembrane region" description="Helical" evidence="1">
    <location>
        <begin position="159"/>
        <end position="177"/>
    </location>
</feature>
<feature type="transmembrane region" description="Helical" evidence="1">
    <location>
        <begin position="189"/>
        <end position="208"/>
    </location>
</feature>
<feature type="transmembrane region" description="Helical" evidence="1">
    <location>
        <begin position="86"/>
        <end position="107"/>
    </location>
</feature>
<keyword evidence="1" id="KW-0472">Membrane</keyword>
<sequence>MGDNSTVKILTPVNIVGFILVMMAGWIDTVGVQVFTNERVSFMTGRAAELGELIAKGDMRGFLFILIIVLIFVVGATISAKITRKWGLMGGLTFSGMLLIIAAFFTYEGETHFVEIAIPMAMGGQNAATSLTPINRTTHLTGPATDIGLYLSSGNWNGIIFWLLRWIAFPVGAFIGFKAVGKSMTHNHVNIVLTLIIPAIIIIFTGIIQKMTVDIPLLEDKI</sequence>
<dbReference type="PANTHER" id="PTHR37314:SF4">
    <property type="entry name" value="UPF0700 TRANSMEMBRANE PROTEIN YOAK"/>
    <property type="match status" value="1"/>
</dbReference>
<dbReference type="Pfam" id="PF06912">
    <property type="entry name" value="DUF1275"/>
    <property type="match status" value="1"/>
</dbReference>